<gene>
    <name evidence="8" type="ORF">MSAN_00919400</name>
</gene>
<dbReference type="AlphaFoldDB" id="A0A8H6YXI2"/>
<dbReference type="InterPro" id="IPR017853">
    <property type="entry name" value="GH"/>
</dbReference>
<dbReference type="InterPro" id="IPR011683">
    <property type="entry name" value="Glyco_hydro_53"/>
</dbReference>
<dbReference type="EC" id="3.2.1.89" evidence="3 6"/>
<evidence type="ECO:0000256" key="1">
    <source>
        <dbReference type="ARBA" id="ARBA00001695"/>
    </source>
</evidence>
<dbReference type="OrthoDB" id="110914at2759"/>
<keyword evidence="5 6" id="KW-0326">Glycosidase</keyword>
<dbReference type="SUPFAM" id="SSF51445">
    <property type="entry name" value="(Trans)glycosidases"/>
    <property type="match status" value="1"/>
</dbReference>
<dbReference type="PANTHER" id="PTHR34983:SF1">
    <property type="entry name" value="ARABINOGALACTAN ENDO-BETA-1,4-GALACTANASE A"/>
    <property type="match status" value="1"/>
</dbReference>
<dbReference type="Proteomes" id="UP000623467">
    <property type="component" value="Unassembled WGS sequence"/>
</dbReference>
<evidence type="ECO:0000256" key="4">
    <source>
        <dbReference type="ARBA" id="ARBA00022801"/>
    </source>
</evidence>
<evidence type="ECO:0000256" key="3">
    <source>
        <dbReference type="ARBA" id="ARBA00012556"/>
    </source>
</evidence>
<evidence type="ECO:0000313" key="8">
    <source>
        <dbReference type="EMBL" id="KAF7366616.1"/>
    </source>
</evidence>
<organism evidence="8 9">
    <name type="scientific">Mycena sanguinolenta</name>
    <dbReference type="NCBI Taxonomy" id="230812"/>
    <lineage>
        <taxon>Eukaryota</taxon>
        <taxon>Fungi</taxon>
        <taxon>Dikarya</taxon>
        <taxon>Basidiomycota</taxon>
        <taxon>Agaricomycotina</taxon>
        <taxon>Agaricomycetes</taxon>
        <taxon>Agaricomycetidae</taxon>
        <taxon>Agaricales</taxon>
        <taxon>Marasmiineae</taxon>
        <taxon>Mycenaceae</taxon>
        <taxon>Mycena</taxon>
    </lineage>
</organism>
<accession>A0A8H6YXI2</accession>
<sequence>MRFSLSTILLCIGLVPRIRGLQYHGADFSSLMNLESSGITYHDSATTSTKFETILAAHGTNLARIRIWTSTNNADYSLTYGLQMAKRAAAAGMAIYLDMHYSDTWADPGHQAIPAGWPTTLSGLNTQIFTYTQSVVAAFVAQGTPATFIEIGNEINDGILWPVGQISVNGYSPLSQLLHSAVNGARSSSSTIRTVIHLANGWDSTGTSSFYNQIFIPGELALTDVDVMGFSFYPFYGTGATFSALQSSLQALVSKYNKNVMVVETDWPAVSCSGTALSQPAIASSPAGQQTWVLDIRNVLSALTGGNGIGIIYWEPGWVGNADVDVLAIKRVTKKDPKQTRKENHCPVPINSGEIIEISSDEDDEPVAPKTSAVVATTKLQARIQQLERENARIKKENADIKKQQVAAAADLEDQITCEDLENWFSTALKQHLTRYPHYNVHHAHPAYNMFQQLPAPLVRSLVVITKNIP</sequence>
<comment type="similarity">
    <text evidence="2 6">Belongs to the glycosyl hydrolase 53 family.</text>
</comment>
<protein>
    <recommendedName>
        <fullName evidence="3 6">Arabinogalactan endo-beta-1,4-galactanase</fullName>
        <ecNumber evidence="3 6">3.2.1.89</ecNumber>
    </recommendedName>
</protein>
<dbReference type="PANTHER" id="PTHR34983">
    <property type="entry name" value="ARABINOGALACTAN ENDO-BETA-1,4-GALACTANASE A"/>
    <property type="match status" value="1"/>
</dbReference>
<feature type="signal peptide" evidence="6">
    <location>
        <begin position="1"/>
        <end position="20"/>
    </location>
</feature>
<keyword evidence="4 6" id="KW-0378">Hydrolase</keyword>
<evidence type="ECO:0000256" key="5">
    <source>
        <dbReference type="ARBA" id="ARBA00023295"/>
    </source>
</evidence>
<keyword evidence="7" id="KW-0175">Coiled coil</keyword>
<dbReference type="Gene3D" id="3.20.20.80">
    <property type="entry name" value="Glycosidases"/>
    <property type="match status" value="1"/>
</dbReference>
<feature type="coiled-coil region" evidence="7">
    <location>
        <begin position="377"/>
        <end position="407"/>
    </location>
</feature>
<comment type="caution">
    <text evidence="8">The sequence shown here is derived from an EMBL/GenBank/DDBJ whole genome shotgun (WGS) entry which is preliminary data.</text>
</comment>
<comment type="catalytic activity">
    <reaction evidence="1 6">
        <text>The enzyme specifically hydrolyzes (1-&gt;4)-beta-D-galactosidic linkages in type I arabinogalactans.</text>
        <dbReference type="EC" id="3.2.1.89"/>
    </reaction>
</comment>
<dbReference type="Pfam" id="PF07745">
    <property type="entry name" value="Glyco_hydro_53"/>
    <property type="match status" value="1"/>
</dbReference>
<dbReference type="GO" id="GO:0015926">
    <property type="term" value="F:glucosidase activity"/>
    <property type="evidence" value="ECO:0007669"/>
    <property type="project" value="InterPro"/>
</dbReference>
<dbReference type="GO" id="GO:0031218">
    <property type="term" value="F:arabinogalactan endo-1,4-beta-galactosidase activity"/>
    <property type="evidence" value="ECO:0007669"/>
    <property type="project" value="UniProtKB-EC"/>
</dbReference>
<proteinExistence type="inferred from homology"/>
<keyword evidence="6" id="KW-0732">Signal</keyword>
<evidence type="ECO:0000256" key="6">
    <source>
        <dbReference type="RuleBase" id="RU361192"/>
    </source>
</evidence>
<name>A0A8H6YXI2_9AGAR</name>
<evidence type="ECO:0000313" key="9">
    <source>
        <dbReference type="Proteomes" id="UP000623467"/>
    </source>
</evidence>
<dbReference type="GO" id="GO:0045490">
    <property type="term" value="P:pectin catabolic process"/>
    <property type="evidence" value="ECO:0007669"/>
    <property type="project" value="TreeGrafter"/>
</dbReference>
<keyword evidence="9" id="KW-1185">Reference proteome</keyword>
<reference evidence="8" key="1">
    <citation type="submission" date="2020-05" db="EMBL/GenBank/DDBJ databases">
        <title>Mycena genomes resolve the evolution of fungal bioluminescence.</title>
        <authorList>
            <person name="Tsai I.J."/>
        </authorList>
    </citation>
    <scope>NUCLEOTIDE SEQUENCE</scope>
    <source>
        <strain evidence="8">160909Yilan</strain>
    </source>
</reference>
<feature type="chain" id="PRO_5034769981" description="Arabinogalactan endo-beta-1,4-galactanase" evidence="6">
    <location>
        <begin position="21"/>
        <end position="470"/>
    </location>
</feature>
<evidence type="ECO:0000256" key="7">
    <source>
        <dbReference type="SAM" id="Coils"/>
    </source>
</evidence>
<evidence type="ECO:0000256" key="2">
    <source>
        <dbReference type="ARBA" id="ARBA00010687"/>
    </source>
</evidence>
<dbReference type="EMBL" id="JACAZH010000006">
    <property type="protein sequence ID" value="KAF7366616.1"/>
    <property type="molecule type" value="Genomic_DNA"/>
</dbReference>